<evidence type="ECO:0000256" key="4">
    <source>
        <dbReference type="SAM" id="SignalP"/>
    </source>
</evidence>
<evidence type="ECO:0000256" key="3">
    <source>
        <dbReference type="ARBA" id="ARBA00023157"/>
    </source>
</evidence>
<dbReference type="InterPro" id="IPR050439">
    <property type="entry name" value="ADAMTS_ADAMTS-like"/>
</dbReference>
<dbReference type="InterPro" id="IPR036383">
    <property type="entry name" value="TSP1_rpt_sf"/>
</dbReference>
<evidence type="ECO:0000256" key="1">
    <source>
        <dbReference type="ARBA" id="ARBA00004613"/>
    </source>
</evidence>
<keyword evidence="4" id="KW-0732">Signal</keyword>
<evidence type="ECO:0000313" key="6">
    <source>
        <dbReference type="Proteomes" id="UP000466442"/>
    </source>
</evidence>
<protein>
    <submittedName>
        <fullName evidence="5">Uncharacterized protein</fullName>
    </submittedName>
</protein>
<name>A0A8S9Y6G6_APOLU</name>
<dbReference type="InterPro" id="IPR000884">
    <property type="entry name" value="TSP1_rpt"/>
</dbReference>
<dbReference type="GO" id="GO:0005576">
    <property type="term" value="C:extracellular region"/>
    <property type="evidence" value="ECO:0007669"/>
    <property type="project" value="UniProtKB-SubCell"/>
</dbReference>
<keyword evidence="2" id="KW-0964">Secreted</keyword>
<dbReference type="SMART" id="SM00209">
    <property type="entry name" value="TSP1"/>
    <property type="match status" value="1"/>
</dbReference>
<gene>
    <name evidence="5" type="ORF">GE061_000521</name>
</gene>
<dbReference type="SUPFAM" id="SSF82895">
    <property type="entry name" value="TSP-1 type 1 repeat"/>
    <property type="match status" value="1"/>
</dbReference>
<dbReference type="PROSITE" id="PS50092">
    <property type="entry name" value="TSP1"/>
    <property type="match status" value="1"/>
</dbReference>
<dbReference type="OrthoDB" id="6628696at2759"/>
<dbReference type="GO" id="GO:0006508">
    <property type="term" value="P:proteolysis"/>
    <property type="evidence" value="ECO:0007669"/>
    <property type="project" value="TreeGrafter"/>
</dbReference>
<sequence>MKIGFVAVTLLLLGILSPPSCSARSVSRRRRHIWAEWSTWSPCTRSCGTGVSSRNRDCLNNKHKPVRKRTAQCEGPRTETKICNRQVRNNRSYD</sequence>
<dbReference type="EMBL" id="WIXP02000001">
    <property type="protein sequence ID" value="KAF6216181.1"/>
    <property type="molecule type" value="Genomic_DNA"/>
</dbReference>
<evidence type="ECO:0000256" key="2">
    <source>
        <dbReference type="ARBA" id="ARBA00022525"/>
    </source>
</evidence>
<dbReference type="GO" id="GO:0004222">
    <property type="term" value="F:metalloendopeptidase activity"/>
    <property type="evidence" value="ECO:0007669"/>
    <property type="project" value="TreeGrafter"/>
</dbReference>
<feature type="chain" id="PRO_5035940391" evidence="4">
    <location>
        <begin position="24"/>
        <end position="94"/>
    </location>
</feature>
<dbReference type="PRINTS" id="PR01705">
    <property type="entry name" value="TSP1REPEAT"/>
</dbReference>
<comment type="caution">
    <text evidence="5">The sequence shown here is derived from an EMBL/GenBank/DDBJ whole genome shotgun (WGS) entry which is preliminary data.</text>
</comment>
<evidence type="ECO:0000313" key="5">
    <source>
        <dbReference type="EMBL" id="KAF6216181.1"/>
    </source>
</evidence>
<dbReference type="PANTHER" id="PTHR13723">
    <property type="entry name" value="ADAMTS A DISINTEGRIN AND METALLOPROTEASE WITH THROMBOSPONDIN MOTIFS PROTEASE"/>
    <property type="match status" value="1"/>
</dbReference>
<accession>A0A8S9Y6G6</accession>
<feature type="signal peptide" evidence="4">
    <location>
        <begin position="1"/>
        <end position="23"/>
    </location>
</feature>
<dbReference type="GO" id="GO:0031012">
    <property type="term" value="C:extracellular matrix"/>
    <property type="evidence" value="ECO:0007669"/>
    <property type="project" value="TreeGrafter"/>
</dbReference>
<keyword evidence="6" id="KW-1185">Reference proteome</keyword>
<reference evidence="5" key="1">
    <citation type="journal article" date="2021" name="Mol. Ecol. Resour.">
        <title>Apolygus lucorum genome provides insights into omnivorousness and mesophyll feeding.</title>
        <authorList>
            <person name="Liu Y."/>
            <person name="Liu H."/>
            <person name="Wang H."/>
            <person name="Huang T."/>
            <person name="Liu B."/>
            <person name="Yang B."/>
            <person name="Yin L."/>
            <person name="Li B."/>
            <person name="Zhang Y."/>
            <person name="Zhang S."/>
            <person name="Jiang F."/>
            <person name="Zhang X."/>
            <person name="Ren Y."/>
            <person name="Wang B."/>
            <person name="Wang S."/>
            <person name="Lu Y."/>
            <person name="Wu K."/>
            <person name="Fan W."/>
            <person name="Wang G."/>
        </authorList>
    </citation>
    <scope>NUCLEOTIDE SEQUENCE</scope>
    <source>
        <strain evidence="5">12Hb</strain>
    </source>
</reference>
<comment type="subcellular location">
    <subcellularLocation>
        <location evidence="1">Secreted</location>
    </subcellularLocation>
</comment>
<dbReference type="PANTHER" id="PTHR13723:SF197">
    <property type="entry name" value="A DISINTEGRIN AND METALLOPROTEINASE WITH THROMBOSPONDIN MOTIFS 19"/>
    <property type="match status" value="1"/>
</dbReference>
<dbReference type="Gene3D" id="2.20.100.10">
    <property type="entry name" value="Thrombospondin type-1 (TSP1) repeat"/>
    <property type="match status" value="1"/>
</dbReference>
<dbReference type="AlphaFoldDB" id="A0A8S9Y6G6"/>
<keyword evidence="3" id="KW-1015">Disulfide bond</keyword>
<dbReference type="GO" id="GO:0030198">
    <property type="term" value="P:extracellular matrix organization"/>
    <property type="evidence" value="ECO:0007669"/>
    <property type="project" value="TreeGrafter"/>
</dbReference>
<dbReference type="Pfam" id="PF00090">
    <property type="entry name" value="TSP_1"/>
    <property type="match status" value="1"/>
</dbReference>
<dbReference type="Proteomes" id="UP000466442">
    <property type="component" value="Linkage Group LG1"/>
</dbReference>
<organism evidence="5 6">
    <name type="scientific">Apolygus lucorum</name>
    <name type="common">Small green plant bug</name>
    <name type="synonym">Lygocoris lucorum</name>
    <dbReference type="NCBI Taxonomy" id="248454"/>
    <lineage>
        <taxon>Eukaryota</taxon>
        <taxon>Metazoa</taxon>
        <taxon>Ecdysozoa</taxon>
        <taxon>Arthropoda</taxon>
        <taxon>Hexapoda</taxon>
        <taxon>Insecta</taxon>
        <taxon>Pterygota</taxon>
        <taxon>Neoptera</taxon>
        <taxon>Paraneoptera</taxon>
        <taxon>Hemiptera</taxon>
        <taxon>Heteroptera</taxon>
        <taxon>Panheteroptera</taxon>
        <taxon>Cimicomorpha</taxon>
        <taxon>Miridae</taxon>
        <taxon>Mirini</taxon>
        <taxon>Apolygus</taxon>
    </lineage>
</organism>
<dbReference type="FunFam" id="2.20.100.10:FF:000001">
    <property type="entry name" value="semaphorin-5A isoform X1"/>
    <property type="match status" value="1"/>
</dbReference>
<proteinExistence type="predicted"/>